<sequence length="148" mass="16369">MKRILLMVAAVALVGGMTSCKPKQSAYRAAYERAKQKEVAQQATAPQDDVMPVSNEATRSERIQAAQGEDATNLRTFSVVIGSFQNITNAKSLKERMVAQGYKAFLAQNEKGMYRVILSSFDNKADAIKSRDAVRSVFSDAWILQRAF</sequence>
<keyword evidence="4" id="KW-1185">Reference proteome</keyword>
<dbReference type="Proteomes" id="UP000030125">
    <property type="component" value="Unassembled WGS sequence"/>
</dbReference>
<dbReference type="RefSeq" id="WP_036849849.1">
    <property type="nucleotide sequence ID" value="NZ_JQJD01000001.1"/>
</dbReference>
<comment type="caution">
    <text evidence="3">The sequence shown here is derived from an EMBL/GenBank/DDBJ whole genome shotgun (WGS) entry which is preliminary data.</text>
</comment>
<dbReference type="InterPro" id="IPR007730">
    <property type="entry name" value="SPOR-like_dom"/>
</dbReference>
<feature type="domain" description="SPOR" evidence="2">
    <location>
        <begin position="71"/>
        <end position="146"/>
    </location>
</feature>
<protein>
    <submittedName>
        <fullName evidence="3">Cell division protein</fullName>
    </submittedName>
</protein>
<dbReference type="InterPro" id="IPR052521">
    <property type="entry name" value="Cell_div_SPOR-domain"/>
</dbReference>
<proteinExistence type="predicted"/>
<name>A0A0A2EZU5_PORCN</name>
<dbReference type="PROSITE" id="PS51257">
    <property type="entry name" value="PROKAR_LIPOPROTEIN"/>
    <property type="match status" value="1"/>
</dbReference>
<dbReference type="GO" id="GO:0042834">
    <property type="term" value="F:peptidoglycan binding"/>
    <property type="evidence" value="ECO:0007669"/>
    <property type="project" value="InterPro"/>
</dbReference>
<dbReference type="OrthoDB" id="1123218at2"/>
<feature type="region of interest" description="Disordered" evidence="1">
    <location>
        <begin position="38"/>
        <end position="60"/>
    </location>
</feature>
<evidence type="ECO:0000259" key="2">
    <source>
        <dbReference type="PROSITE" id="PS51724"/>
    </source>
</evidence>
<dbReference type="eggNOG" id="COG3087">
    <property type="taxonomic scope" value="Bacteria"/>
</dbReference>
<dbReference type="STRING" id="36874.HQ34_08420"/>
<dbReference type="Gene3D" id="3.30.70.1070">
    <property type="entry name" value="Sporulation related repeat"/>
    <property type="match status" value="1"/>
</dbReference>
<gene>
    <name evidence="3" type="ORF">HQ35_00405</name>
</gene>
<keyword evidence="3" id="KW-0132">Cell division</keyword>
<dbReference type="Pfam" id="PF05036">
    <property type="entry name" value="SPOR"/>
    <property type="match status" value="1"/>
</dbReference>
<evidence type="ECO:0000313" key="4">
    <source>
        <dbReference type="Proteomes" id="UP000030125"/>
    </source>
</evidence>
<dbReference type="GO" id="GO:0051301">
    <property type="term" value="P:cell division"/>
    <property type="evidence" value="ECO:0007669"/>
    <property type="project" value="UniProtKB-KW"/>
</dbReference>
<reference evidence="3 4" key="1">
    <citation type="submission" date="2014-08" db="EMBL/GenBank/DDBJ databases">
        <title>Porphyromonas cangingivalis strain:COT-109_OH1386 Genome sequencing.</title>
        <authorList>
            <person name="Wallis C."/>
            <person name="Deusch O."/>
            <person name="O'Flynn C."/>
            <person name="Davis I."/>
            <person name="Jospin G."/>
            <person name="Darling A.E."/>
            <person name="Coil D.A."/>
            <person name="Alexiev A."/>
            <person name="Horsfall A."/>
            <person name="Kirkwood N."/>
            <person name="Harris S."/>
            <person name="Eisen J.A."/>
        </authorList>
    </citation>
    <scope>NUCLEOTIDE SEQUENCE [LARGE SCALE GENOMIC DNA]</scope>
    <source>
        <strain evidence="4">COT-109 OH1386</strain>
    </source>
</reference>
<dbReference type="AlphaFoldDB" id="A0A0A2EZU5"/>
<dbReference type="EMBL" id="JQJD01000001">
    <property type="protein sequence ID" value="KGN83267.1"/>
    <property type="molecule type" value="Genomic_DNA"/>
</dbReference>
<accession>A0A0A2EZU5</accession>
<dbReference type="InterPro" id="IPR036680">
    <property type="entry name" value="SPOR-like_sf"/>
</dbReference>
<dbReference type="PANTHER" id="PTHR38687">
    <property type="entry name" value="CELL DIVISION PROTEIN DEDD-RELATED"/>
    <property type="match status" value="1"/>
</dbReference>
<organism evidence="3 4">
    <name type="scientific">Porphyromonas cangingivalis</name>
    <dbReference type="NCBI Taxonomy" id="36874"/>
    <lineage>
        <taxon>Bacteria</taxon>
        <taxon>Pseudomonadati</taxon>
        <taxon>Bacteroidota</taxon>
        <taxon>Bacteroidia</taxon>
        <taxon>Bacteroidales</taxon>
        <taxon>Porphyromonadaceae</taxon>
        <taxon>Porphyromonas</taxon>
    </lineage>
</organism>
<dbReference type="PROSITE" id="PS51724">
    <property type="entry name" value="SPOR"/>
    <property type="match status" value="1"/>
</dbReference>
<dbReference type="SUPFAM" id="SSF110997">
    <property type="entry name" value="Sporulation related repeat"/>
    <property type="match status" value="1"/>
</dbReference>
<keyword evidence="3" id="KW-0131">Cell cycle</keyword>
<evidence type="ECO:0000256" key="1">
    <source>
        <dbReference type="SAM" id="MobiDB-lite"/>
    </source>
</evidence>
<evidence type="ECO:0000313" key="3">
    <source>
        <dbReference type="EMBL" id="KGN83267.1"/>
    </source>
</evidence>